<dbReference type="NCBIfam" id="TIGR02539">
    <property type="entry name" value="SepCysS"/>
    <property type="match status" value="1"/>
</dbReference>
<evidence type="ECO:0000256" key="3">
    <source>
        <dbReference type="ARBA" id="ARBA00022898"/>
    </source>
</evidence>
<dbReference type="SUPFAM" id="SSF53383">
    <property type="entry name" value="PLP-dependent transferases"/>
    <property type="match status" value="1"/>
</dbReference>
<feature type="modified residue" description="N6-(pyridoxal phosphate)lysine" evidence="5">
    <location>
        <position position="217"/>
    </location>
</feature>
<dbReference type="CDD" id="cd06452">
    <property type="entry name" value="SepCysS"/>
    <property type="match status" value="1"/>
</dbReference>
<dbReference type="OMA" id="GHKSWAA"/>
<dbReference type="GO" id="GO:0043766">
    <property type="term" value="F:Sep-tRNA:Cys-tRNA synthase activity"/>
    <property type="evidence" value="ECO:0007669"/>
    <property type="project" value="UniProtKB-UniRule"/>
</dbReference>
<dbReference type="EC" id="2.5.1.73" evidence="5"/>
<protein>
    <recommendedName>
        <fullName evidence="5">O-phospho-L-seryl-tRNA:Cys-tRNA synthase</fullName>
        <ecNumber evidence="5">2.5.1.73</ecNumber>
    </recommendedName>
    <alternativeName>
        <fullName evidence="5">Sep-tRNA:Cys-tRNA synthase</fullName>
        <shortName evidence="5">SepCysS</shortName>
    </alternativeName>
</protein>
<comment type="caution">
    <text evidence="6">The sequence shown here is derived from an EMBL/GenBank/DDBJ whole genome shotgun (WGS) entry which is preliminary data.</text>
</comment>
<feature type="binding site" evidence="5">
    <location>
        <begin position="214"/>
        <end position="216"/>
    </location>
    <ligand>
        <name>pyridoxal 5'-phosphate</name>
        <dbReference type="ChEBI" id="CHEBI:597326"/>
    </ligand>
</feature>
<keyword evidence="4 5" id="KW-0648">Protein biosynthesis</keyword>
<comment type="similarity">
    <text evidence="5">Belongs to the SepCysS family.</text>
</comment>
<dbReference type="Gene3D" id="3.90.1150.10">
    <property type="entry name" value="Aspartate Aminotransferase, domain 1"/>
    <property type="match status" value="1"/>
</dbReference>
<comment type="cofactor">
    <cofactor evidence="1 5">
        <name>pyridoxal 5'-phosphate</name>
        <dbReference type="ChEBI" id="CHEBI:597326"/>
    </cofactor>
</comment>
<dbReference type="InterPro" id="IPR008829">
    <property type="entry name" value="SepSecS/SepCysS"/>
</dbReference>
<dbReference type="AlphaFoldDB" id="A0A832TD37"/>
<sequence length="392" mass="44252">MNLDRYRNIVRETERKYINVNPIQRGGVLTPEARKALLEFGDGYSVCDFCEGLLHEIEKPPIRQFHEDLAEFLGMDVVRITAGARYAKEAVMSALCEEGDVVVADSLAHYTTFVAAEKAGATVREVPNTGHPEYKVKVDEYARVIDEVEDERGDPPALALLTHVDSEYGNLADAEKFVKICRKKGVPALLNCAYTMGRMDLSNLSPKPDFMVGSGHKGMAACAPCGVLAMREEWEEEVLRGSSLRGDVSGREWPHKEVEMLGCTVMGAPIVTMMASFPHVVERVKRWKEEVRKTRWFVKEMERIEGVRQLGERPKRHDLVKFETPGFHEVAEDHPRRGYFLYEELKKRGVIGIQPGQTETIKASVYGLTDEQVEHVVRAFHEIAEEYGLEVS</sequence>
<evidence type="ECO:0000256" key="5">
    <source>
        <dbReference type="HAMAP-Rule" id="MF_01675"/>
    </source>
</evidence>
<evidence type="ECO:0000313" key="6">
    <source>
        <dbReference type="EMBL" id="HII70628.1"/>
    </source>
</evidence>
<feature type="binding site" evidence="5">
    <location>
        <position position="191"/>
    </location>
    <ligand>
        <name>pyridoxal 5'-phosphate</name>
        <dbReference type="ChEBI" id="CHEBI:597326"/>
    </ligand>
</feature>
<dbReference type="Proteomes" id="UP000619545">
    <property type="component" value="Unassembled WGS sequence"/>
</dbReference>
<evidence type="ECO:0000313" key="7">
    <source>
        <dbReference type="Proteomes" id="UP000619545"/>
    </source>
</evidence>
<comment type="catalytic activity">
    <reaction evidence="5">
        <text>O-phospho-L-seryl-tRNA(Cys) + hydrogen sulfide + H(+) = L-cysteinyl-tRNA(Cys) + phosphate</text>
        <dbReference type="Rhea" id="RHEA:25686"/>
        <dbReference type="Rhea" id="RHEA-COMP:9679"/>
        <dbReference type="Rhea" id="RHEA-COMP:9719"/>
        <dbReference type="ChEBI" id="CHEBI:15378"/>
        <dbReference type="ChEBI" id="CHEBI:29919"/>
        <dbReference type="ChEBI" id="CHEBI:43474"/>
        <dbReference type="ChEBI" id="CHEBI:78517"/>
        <dbReference type="ChEBI" id="CHEBI:78551"/>
        <dbReference type="EC" id="2.5.1.73"/>
    </reaction>
</comment>
<keyword evidence="3 5" id="KW-0663">Pyridoxal phosphate</keyword>
<dbReference type="InterPro" id="IPR013375">
    <property type="entry name" value="Sep_Cys-tRNA_synth_arc"/>
</dbReference>
<comment type="function">
    <text evidence="5">Converts O-phospho-L-seryl-tRNA(Cys) (Sep-tRNA(Cys)) to L-cysteinyl-tRNA(Cys) (Cys-tRNA(Cys)).</text>
</comment>
<proteinExistence type="inferred from homology"/>
<dbReference type="InterPro" id="IPR015422">
    <property type="entry name" value="PyrdxlP-dep_Trfase_small"/>
</dbReference>
<dbReference type="SMR" id="A0A832TD37"/>
<dbReference type="GO" id="GO:0006412">
    <property type="term" value="P:translation"/>
    <property type="evidence" value="ECO:0007669"/>
    <property type="project" value="UniProtKB-KW"/>
</dbReference>
<dbReference type="EMBL" id="DUJS01000004">
    <property type="protein sequence ID" value="HII70628.1"/>
    <property type="molecule type" value="Genomic_DNA"/>
</dbReference>
<feature type="binding site" evidence="5">
    <location>
        <begin position="84"/>
        <end position="85"/>
    </location>
    <ligand>
        <name>pyridoxal 5'-phosphate</name>
        <dbReference type="ChEBI" id="CHEBI:597326"/>
    </ligand>
</feature>
<name>A0A832TD37_9EURY</name>
<comment type="subunit">
    <text evidence="5">Homodimer. Interacts with SepRS.</text>
</comment>
<dbReference type="InterPro" id="IPR015424">
    <property type="entry name" value="PyrdxlP-dep_Trfase"/>
</dbReference>
<dbReference type="Pfam" id="PF05889">
    <property type="entry name" value="SepSecS"/>
    <property type="match status" value="1"/>
</dbReference>
<evidence type="ECO:0000256" key="1">
    <source>
        <dbReference type="ARBA" id="ARBA00001933"/>
    </source>
</evidence>
<reference evidence="6" key="1">
    <citation type="journal article" date="2020" name="bioRxiv">
        <title>A rank-normalized archaeal taxonomy based on genome phylogeny resolves widespread incomplete and uneven classifications.</title>
        <authorList>
            <person name="Rinke C."/>
            <person name="Chuvochina M."/>
            <person name="Mussig A.J."/>
            <person name="Chaumeil P.-A."/>
            <person name="Waite D.W."/>
            <person name="Whitman W.B."/>
            <person name="Parks D.H."/>
            <person name="Hugenholtz P."/>
        </authorList>
    </citation>
    <scope>NUCLEOTIDE SEQUENCE</scope>
    <source>
        <strain evidence="6">UBA8853</strain>
    </source>
</reference>
<dbReference type="NCBIfam" id="NF006810">
    <property type="entry name" value="PRK09331.1"/>
    <property type="match status" value="1"/>
</dbReference>
<evidence type="ECO:0000256" key="2">
    <source>
        <dbReference type="ARBA" id="ARBA00022679"/>
    </source>
</evidence>
<keyword evidence="2 5" id="KW-0808">Transferase</keyword>
<dbReference type="PANTHER" id="PTHR43586">
    <property type="entry name" value="CYSTEINE DESULFURASE"/>
    <property type="match status" value="1"/>
</dbReference>
<accession>A0A832TD37</accession>
<dbReference type="InterPro" id="IPR015421">
    <property type="entry name" value="PyrdxlP-dep_Trfase_major"/>
</dbReference>
<dbReference type="Gene3D" id="3.40.640.10">
    <property type="entry name" value="Type I PLP-dependent aspartate aminotransferase-like (Major domain)"/>
    <property type="match status" value="1"/>
</dbReference>
<gene>
    <name evidence="6" type="primary">pscS</name>
    <name evidence="6" type="ORF">HA336_05285</name>
</gene>
<dbReference type="RefSeq" id="WP_011018601.1">
    <property type="nucleotide sequence ID" value="NZ_DUJS01000004.1"/>
</dbReference>
<evidence type="ECO:0000256" key="4">
    <source>
        <dbReference type="ARBA" id="ARBA00022917"/>
    </source>
</evidence>
<dbReference type="PANTHER" id="PTHR43586:SF3">
    <property type="entry name" value="O-PHOSPHO-L-SERYL-TRNA:CYS-TRNA SYNTHASE"/>
    <property type="match status" value="1"/>
</dbReference>
<dbReference type="HAMAP" id="MF_01675">
    <property type="entry name" value="Sep_Cys_tRNA_synth"/>
    <property type="match status" value="1"/>
</dbReference>
<dbReference type="GeneID" id="1477532"/>
<organism evidence="6 7">
    <name type="scientific">Methanopyrus kandleri</name>
    <dbReference type="NCBI Taxonomy" id="2320"/>
    <lineage>
        <taxon>Archaea</taxon>
        <taxon>Methanobacteriati</taxon>
        <taxon>Methanobacteriota</taxon>
        <taxon>Methanomada group</taxon>
        <taxon>Methanopyri</taxon>
        <taxon>Methanopyrales</taxon>
        <taxon>Methanopyraceae</taxon>
        <taxon>Methanopyrus</taxon>
    </lineage>
</organism>